<dbReference type="CDD" id="cd01335">
    <property type="entry name" value="Radical_SAM"/>
    <property type="match status" value="1"/>
</dbReference>
<evidence type="ECO:0000313" key="8">
    <source>
        <dbReference type="EMBL" id="KAB2953957.1"/>
    </source>
</evidence>
<reference evidence="8 9" key="1">
    <citation type="submission" date="2019-10" db="EMBL/GenBank/DDBJ databases">
        <title>Whole-genome sequence of the extremophile Heliorestis acidaminivorans DSM 24790.</title>
        <authorList>
            <person name="Kyndt J.A."/>
            <person name="Meyer T.E."/>
        </authorList>
    </citation>
    <scope>NUCLEOTIDE SEQUENCE [LARGE SCALE GENOMIC DNA]</scope>
    <source>
        <strain evidence="8 9">DSM 24790</strain>
    </source>
</reference>
<keyword evidence="4" id="KW-0479">Metal-binding</keyword>
<dbReference type="InterPro" id="IPR058240">
    <property type="entry name" value="rSAM_sf"/>
</dbReference>
<proteinExistence type="predicted"/>
<keyword evidence="9" id="KW-1185">Reference proteome</keyword>
<evidence type="ECO:0000256" key="2">
    <source>
        <dbReference type="ARBA" id="ARBA00022485"/>
    </source>
</evidence>
<dbReference type="PROSITE" id="PS01305">
    <property type="entry name" value="MOAA_NIFB_PQQE"/>
    <property type="match status" value="1"/>
</dbReference>
<dbReference type="InterPro" id="IPR013785">
    <property type="entry name" value="Aldolase_TIM"/>
</dbReference>
<dbReference type="SUPFAM" id="SSF102114">
    <property type="entry name" value="Radical SAM enzymes"/>
    <property type="match status" value="1"/>
</dbReference>
<dbReference type="SFLD" id="SFLDS00029">
    <property type="entry name" value="Radical_SAM"/>
    <property type="match status" value="1"/>
</dbReference>
<dbReference type="PANTHER" id="PTHR43273">
    <property type="entry name" value="ANAEROBIC SULFATASE-MATURATING ENZYME HOMOLOG ASLB-RELATED"/>
    <property type="match status" value="1"/>
</dbReference>
<comment type="cofactor">
    <cofactor evidence="1">
        <name>[4Fe-4S] cluster</name>
        <dbReference type="ChEBI" id="CHEBI:49883"/>
    </cofactor>
</comment>
<evidence type="ECO:0000256" key="6">
    <source>
        <dbReference type="ARBA" id="ARBA00023014"/>
    </source>
</evidence>
<dbReference type="InterPro" id="IPR007197">
    <property type="entry name" value="rSAM"/>
</dbReference>
<dbReference type="CDD" id="cd21124">
    <property type="entry name" value="SPASM_CteB-like"/>
    <property type="match status" value="1"/>
</dbReference>
<dbReference type="InterPro" id="IPR024025">
    <property type="entry name" value="SCIFF_rSAM_maturase"/>
</dbReference>
<dbReference type="OrthoDB" id="9808591at2"/>
<dbReference type="SFLD" id="SFLDG01384">
    <property type="entry name" value="thioether_bond_formation_requi"/>
    <property type="match status" value="1"/>
</dbReference>
<feature type="domain" description="Radical SAM core" evidence="7">
    <location>
        <begin position="133"/>
        <end position="364"/>
    </location>
</feature>
<keyword evidence="2" id="KW-0004">4Fe-4S</keyword>
<dbReference type="NCBIfam" id="TIGR04085">
    <property type="entry name" value="rSAM_more_4Fe4S"/>
    <property type="match status" value="1"/>
</dbReference>
<evidence type="ECO:0000256" key="4">
    <source>
        <dbReference type="ARBA" id="ARBA00022723"/>
    </source>
</evidence>
<sequence length="499" mass="56171">MKSDASANRYWWTDLQGYDFTAHILTFACGDLAFVYDVNSNSLHRLDRPAQQIVEALIDNRGDVNAATSQLLCEYQLSSELIEEIFAELGELKKAGLLFTKDDLARRYSYQGSELAKVERIDTEEEIVSEAYKPIVKALCMHIAHDCNLRCTYCFAGTGPFGGDRSLMSLETGQEAIEFLLRHSQGRRHIEIDFFGGEPLLNFAVVKDLVAYAKKRAAEEEKVLKLTLTTNGLLLDDETTRFLNEEGLSVVLSLDGRPNVHDAMRPYIDGQGSYEEVVENLQKFAQSRQNQDYYVRGTYTRHNPDFAADALHIHDLGFVHLSVEPVVASPQDGYALTMEDLPQIDEQYRILAEEIHRRKQKGEELNFFHFQLDLAEGPCLAKRLSGCGAGFEYMAVDPKGDLYPCHQFVGQEKFKLGHVSGTIEGQSQEVCRVFADAHIYHKQGCPSCWARFLCSGGCHANNEAESGDLRIPSKIGCELARIRLKWALYAKVLMEAEAQ</sequence>
<dbReference type="PROSITE" id="PS51918">
    <property type="entry name" value="RADICAL_SAM"/>
    <property type="match status" value="1"/>
</dbReference>
<dbReference type="EMBL" id="WBXO01000002">
    <property type="protein sequence ID" value="KAB2953957.1"/>
    <property type="molecule type" value="Genomic_DNA"/>
</dbReference>
<accession>A0A6I0F5K9</accession>
<dbReference type="AlphaFoldDB" id="A0A6I0F5K9"/>
<keyword evidence="5" id="KW-0408">Iron</keyword>
<dbReference type="PANTHER" id="PTHR43273:SF8">
    <property type="entry name" value="RADICAL SAM DOMAIN PROTEIN"/>
    <property type="match status" value="1"/>
</dbReference>
<dbReference type="InterPro" id="IPR023867">
    <property type="entry name" value="Sulphatase_maturase_rSAM"/>
</dbReference>
<dbReference type="InterPro" id="IPR000385">
    <property type="entry name" value="MoaA_NifB_PqqE_Fe-S-bd_CS"/>
</dbReference>
<dbReference type="SFLD" id="SFLDG01067">
    <property type="entry name" value="SPASM/twitch_domain_containing"/>
    <property type="match status" value="1"/>
</dbReference>
<dbReference type="GO" id="GO:0016491">
    <property type="term" value="F:oxidoreductase activity"/>
    <property type="evidence" value="ECO:0007669"/>
    <property type="project" value="InterPro"/>
</dbReference>
<dbReference type="SFLD" id="SFLDG01386">
    <property type="entry name" value="main_SPASM_domain-containing"/>
    <property type="match status" value="1"/>
</dbReference>
<dbReference type="InterPro" id="IPR047602">
    <property type="entry name" value="SPASM_CteB-like"/>
</dbReference>
<dbReference type="GO" id="GO:0046872">
    <property type="term" value="F:metal ion binding"/>
    <property type="evidence" value="ECO:0007669"/>
    <property type="project" value="UniProtKB-KW"/>
</dbReference>
<dbReference type="NCBIfam" id="TIGR03974">
    <property type="entry name" value="rSAM_six_Cys"/>
    <property type="match status" value="1"/>
</dbReference>
<dbReference type="GO" id="GO:0051539">
    <property type="term" value="F:4 iron, 4 sulfur cluster binding"/>
    <property type="evidence" value="ECO:0007669"/>
    <property type="project" value="UniProtKB-KW"/>
</dbReference>
<evidence type="ECO:0000256" key="3">
    <source>
        <dbReference type="ARBA" id="ARBA00022691"/>
    </source>
</evidence>
<evidence type="ECO:0000256" key="5">
    <source>
        <dbReference type="ARBA" id="ARBA00023004"/>
    </source>
</evidence>
<comment type="caution">
    <text evidence="8">The sequence shown here is derived from an EMBL/GenBank/DDBJ whole genome shotgun (WGS) entry which is preliminary data.</text>
</comment>
<evidence type="ECO:0000259" key="7">
    <source>
        <dbReference type="PROSITE" id="PS51918"/>
    </source>
</evidence>
<organism evidence="8 9">
    <name type="scientific">Heliorestis acidaminivorans</name>
    <dbReference type="NCBI Taxonomy" id="553427"/>
    <lineage>
        <taxon>Bacteria</taxon>
        <taxon>Bacillati</taxon>
        <taxon>Bacillota</taxon>
        <taxon>Clostridia</taxon>
        <taxon>Eubacteriales</taxon>
        <taxon>Heliobacteriaceae</taxon>
        <taxon>Heliorestis</taxon>
    </lineage>
</organism>
<name>A0A6I0F5K9_9FIRM</name>
<dbReference type="Pfam" id="PF04055">
    <property type="entry name" value="Radical_SAM"/>
    <property type="match status" value="1"/>
</dbReference>
<evidence type="ECO:0000256" key="1">
    <source>
        <dbReference type="ARBA" id="ARBA00001966"/>
    </source>
</evidence>
<keyword evidence="3" id="KW-0949">S-adenosyl-L-methionine</keyword>
<gene>
    <name evidence="8" type="primary">scfB</name>
    <name evidence="8" type="ORF">F9B85_04385</name>
</gene>
<dbReference type="Gene3D" id="3.20.20.70">
    <property type="entry name" value="Aldolase class I"/>
    <property type="match status" value="1"/>
</dbReference>
<protein>
    <submittedName>
        <fullName evidence="8">Thioether cross-link-forming SCIFF peptide maturase</fullName>
    </submittedName>
</protein>
<keyword evidence="6" id="KW-0411">Iron-sulfur</keyword>
<dbReference type="InterPro" id="IPR023885">
    <property type="entry name" value="4Fe4S-binding_SPASM_dom"/>
</dbReference>
<dbReference type="Proteomes" id="UP000468766">
    <property type="component" value="Unassembled WGS sequence"/>
</dbReference>
<evidence type="ECO:0000313" key="9">
    <source>
        <dbReference type="Proteomes" id="UP000468766"/>
    </source>
</evidence>